<dbReference type="EMBL" id="JBGGTQ010000004">
    <property type="protein sequence ID" value="MEZ0492801.1"/>
    <property type="molecule type" value="Genomic_DNA"/>
</dbReference>
<keyword evidence="3" id="KW-1185">Reference proteome</keyword>
<evidence type="ECO:0000256" key="1">
    <source>
        <dbReference type="SAM" id="Phobius"/>
    </source>
</evidence>
<comment type="caution">
    <text evidence="2">The sequence shown here is derived from an EMBL/GenBank/DDBJ whole genome shotgun (WGS) entry which is preliminary data.</text>
</comment>
<organism evidence="2 3">
    <name type="scientific">Kineococcus mangrovi</name>
    <dbReference type="NCBI Taxonomy" id="1660183"/>
    <lineage>
        <taxon>Bacteria</taxon>
        <taxon>Bacillati</taxon>
        <taxon>Actinomycetota</taxon>
        <taxon>Actinomycetes</taxon>
        <taxon>Kineosporiales</taxon>
        <taxon>Kineosporiaceae</taxon>
        <taxon>Kineococcus</taxon>
    </lineage>
</organism>
<feature type="transmembrane region" description="Helical" evidence="1">
    <location>
        <begin position="184"/>
        <end position="205"/>
    </location>
</feature>
<keyword evidence="1" id="KW-1133">Transmembrane helix</keyword>
<reference evidence="2 3" key="1">
    <citation type="submission" date="2024-07" db="EMBL/GenBank/DDBJ databases">
        <authorList>
            <person name="Thanompreechachai J."/>
            <person name="Duangmal K."/>
        </authorList>
    </citation>
    <scope>NUCLEOTIDE SEQUENCE [LARGE SCALE GENOMIC DNA]</scope>
    <source>
        <strain evidence="2 3">TBRC 1896</strain>
    </source>
</reference>
<accession>A0ABV4I293</accession>
<feature type="transmembrane region" description="Helical" evidence="1">
    <location>
        <begin position="105"/>
        <end position="129"/>
    </location>
</feature>
<sequence>MAYRLSMVPRIARRFGVHTRPHVITLCAFFSRRIGALCLVVAAAIALSPVPTSLDLPVTPSGGAVTGTADGTVLYPAPPPGSTVRDEGSAVSPVLRVDGGAVERLLAAAGTPLAWTAVGVALVWLTPLLRRFAEGDPFAPGNAGRLRGIAVAALVATHVAPLLTPLATVLALHRLGGSGWSPAWGFPLHTSLVLVLLLFLLAGALDVGRRLQTDSEGLV</sequence>
<protein>
    <submittedName>
        <fullName evidence="2">DUF2975 domain-containing protein</fullName>
    </submittedName>
</protein>
<dbReference type="Proteomes" id="UP001566476">
    <property type="component" value="Unassembled WGS sequence"/>
</dbReference>
<dbReference type="RefSeq" id="WP_370718811.1">
    <property type="nucleotide sequence ID" value="NZ_JBGGTQ010000004.1"/>
</dbReference>
<feature type="transmembrane region" description="Helical" evidence="1">
    <location>
        <begin position="21"/>
        <end position="47"/>
    </location>
</feature>
<gene>
    <name evidence="2" type="ORF">AB2L28_11195</name>
</gene>
<feature type="transmembrane region" description="Helical" evidence="1">
    <location>
        <begin position="149"/>
        <end position="172"/>
    </location>
</feature>
<name>A0ABV4I293_9ACTN</name>
<evidence type="ECO:0000313" key="3">
    <source>
        <dbReference type="Proteomes" id="UP001566476"/>
    </source>
</evidence>
<evidence type="ECO:0000313" key="2">
    <source>
        <dbReference type="EMBL" id="MEZ0492801.1"/>
    </source>
</evidence>
<keyword evidence="1" id="KW-0812">Transmembrane</keyword>
<proteinExistence type="predicted"/>
<keyword evidence="1" id="KW-0472">Membrane</keyword>